<sequence length="350" mass="37067">MHQKRVTLADVAKAAGVSRTTASLVLSDRGDELRISEPVQQRVRQVAAELAYRPNAASQVLRTGLSRTFGFISDTVATSQLAGDMIKGALEGARRHDHMLFIGESEGSEDEQARLIQAMVDRQVDGIVIASMFTRERPVPSGVGRPLVFLNTVPAEPRAQVPVVIPDEIGAGRAAARALLDAGHRKIHLIGAGPTLDDVPPLTIAGRERLEGILQELGGAGLEPASGRRCGIWLPEDGWRATAALLRSGVADGAILCFNDRLALGAYQAIQEAGFRVPQDFSVVSFDDHQLAGWLRPGLTTVALPHYELGRRAIDALLAPAAAAAGVERVPMPLRARGSIAAPGAAADAH</sequence>
<evidence type="ECO:0000256" key="4">
    <source>
        <dbReference type="ARBA" id="ARBA00023163"/>
    </source>
</evidence>
<dbReference type="Pfam" id="PF13377">
    <property type="entry name" value="Peripla_BP_3"/>
    <property type="match status" value="1"/>
</dbReference>
<dbReference type="Gene3D" id="1.10.260.40">
    <property type="entry name" value="lambda repressor-like DNA-binding domains"/>
    <property type="match status" value="1"/>
</dbReference>
<dbReference type="AlphaFoldDB" id="A0A2T0UL49"/>
<dbReference type="PANTHER" id="PTHR30146:SF148">
    <property type="entry name" value="HTH-TYPE TRANSCRIPTIONAL REPRESSOR PURR-RELATED"/>
    <property type="match status" value="1"/>
</dbReference>
<evidence type="ECO:0000259" key="5">
    <source>
        <dbReference type="PROSITE" id="PS50932"/>
    </source>
</evidence>
<dbReference type="Proteomes" id="UP000238176">
    <property type="component" value="Unassembled WGS sequence"/>
</dbReference>
<comment type="caution">
    <text evidence="6">The sequence shown here is derived from an EMBL/GenBank/DDBJ whole genome shotgun (WGS) entry which is preliminary data.</text>
</comment>
<keyword evidence="2" id="KW-0805">Transcription regulation</keyword>
<dbReference type="GO" id="GO:0000976">
    <property type="term" value="F:transcription cis-regulatory region binding"/>
    <property type="evidence" value="ECO:0007669"/>
    <property type="project" value="TreeGrafter"/>
</dbReference>
<dbReference type="InterPro" id="IPR046335">
    <property type="entry name" value="LacI/GalR-like_sensor"/>
</dbReference>
<dbReference type="SMART" id="SM00354">
    <property type="entry name" value="HTH_LACI"/>
    <property type="match status" value="1"/>
</dbReference>
<keyword evidence="3" id="KW-0238">DNA-binding</keyword>
<keyword evidence="4" id="KW-0804">Transcription</keyword>
<evidence type="ECO:0000313" key="6">
    <source>
        <dbReference type="EMBL" id="PRY58659.1"/>
    </source>
</evidence>
<dbReference type="EMBL" id="PVTJ01000005">
    <property type="protein sequence ID" value="PRY58659.1"/>
    <property type="molecule type" value="Genomic_DNA"/>
</dbReference>
<dbReference type="Gene3D" id="3.40.50.2300">
    <property type="match status" value="2"/>
</dbReference>
<dbReference type="PROSITE" id="PS50932">
    <property type="entry name" value="HTH_LACI_2"/>
    <property type="match status" value="1"/>
</dbReference>
<protein>
    <submittedName>
        <fullName evidence="6">LacI family transcriptional regulator</fullName>
    </submittedName>
</protein>
<dbReference type="CDD" id="cd06288">
    <property type="entry name" value="PBP1_sucrose_transcription_regulator"/>
    <property type="match status" value="1"/>
</dbReference>
<evidence type="ECO:0000256" key="2">
    <source>
        <dbReference type="ARBA" id="ARBA00023015"/>
    </source>
</evidence>
<dbReference type="InterPro" id="IPR028082">
    <property type="entry name" value="Peripla_BP_I"/>
</dbReference>
<proteinExistence type="predicted"/>
<feature type="domain" description="HTH lacI-type" evidence="5">
    <location>
        <begin position="6"/>
        <end position="63"/>
    </location>
</feature>
<evidence type="ECO:0000313" key="7">
    <source>
        <dbReference type="Proteomes" id="UP000238176"/>
    </source>
</evidence>
<organism evidence="6 7">
    <name type="scientific">Glycomyces artemisiae</name>
    <dbReference type="NCBI Taxonomy" id="1076443"/>
    <lineage>
        <taxon>Bacteria</taxon>
        <taxon>Bacillati</taxon>
        <taxon>Actinomycetota</taxon>
        <taxon>Actinomycetes</taxon>
        <taxon>Glycomycetales</taxon>
        <taxon>Glycomycetaceae</taxon>
        <taxon>Glycomyces</taxon>
    </lineage>
</organism>
<keyword evidence="1" id="KW-0678">Repressor</keyword>
<keyword evidence="7" id="KW-1185">Reference proteome</keyword>
<dbReference type="Pfam" id="PF00356">
    <property type="entry name" value="LacI"/>
    <property type="match status" value="1"/>
</dbReference>
<reference evidence="6 7" key="1">
    <citation type="submission" date="2018-03" db="EMBL/GenBank/DDBJ databases">
        <title>Genomic Encyclopedia of Type Strains, Phase III (KMG-III): the genomes of soil and plant-associated and newly described type strains.</title>
        <authorList>
            <person name="Whitman W."/>
        </authorList>
    </citation>
    <scope>NUCLEOTIDE SEQUENCE [LARGE SCALE GENOMIC DNA]</scope>
    <source>
        <strain evidence="6 7">CGMCC 4.7067</strain>
    </source>
</reference>
<gene>
    <name evidence="6" type="ORF">B0I28_105374</name>
</gene>
<evidence type="ECO:0000256" key="1">
    <source>
        <dbReference type="ARBA" id="ARBA00022491"/>
    </source>
</evidence>
<dbReference type="PANTHER" id="PTHR30146">
    <property type="entry name" value="LACI-RELATED TRANSCRIPTIONAL REPRESSOR"/>
    <property type="match status" value="1"/>
</dbReference>
<dbReference type="PROSITE" id="PS00356">
    <property type="entry name" value="HTH_LACI_1"/>
    <property type="match status" value="1"/>
</dbReference>
<name>A0A2T0UL49_9ACTN</name>
<dbReference type="CDD" id="cd01392">
    <property type="entry name" value="HTH_LacI"/>
    <property type="match status" value="1"/>
</dbReference>
<dbReference type="RefSeq" id="WP_219926779.1">
    <property type="nucleotide sequence ID" value="NZ_PVTJ01000005.1"/>
</dbReference>
<dbReference type="InterPro" id="IPR000843">
    <property type="entry name" value="HTH_LacI"/>
</dbReference>
<evidence type="ECO:0000256" key="3">
    <source>
        <dbReference type="ARBA" id="ARBA00023125"/>
    </source>
</evidence>
<dbReference type="GO" id="GO:0003700">
    <property type="term" value="F:DNA-binding transcription factor activity"/>
    <property type="evidence" value="ECO:0007669"/>
    <property type="project" value="TreeGrafter"/>
</dbReference>
<accession>A0A2T0UL49</accession>
<dbReference type="SUPFAM" id="SSF47413">
    <property type="entry name" value="lambda repressor-like DNA-binding domains"/>
    <property type="match status" value="1"/>
</dbReference>
<dbReference type="SUPFAM" id="SSF53822">
    <property type="entry name" value="Periplasmic binding protein-like I"/>
    <property type="match status" value="1"/>
</dbReference>
<dbReference type="InterPro" id="IPR010982">
    <property type="entry name" value="Lambda_DNA-bd_dom_sf"/>
</dbReference>